<dbReference type="Gene3D" id="3.10.100.10">
    <property type="entry name" value="Mannose-Binding Protein A, subunit A"/>
    <property type="match status" value="1"/>
</dbReference>
<reference evidence="2 3" key="1">
    <citation type="submission" date="2015-12" db="EMBL/GenBank/DDBJ databases">
        <title>The genome of Folsomia candida.</title>
        <authorList>
            <person name="Faddeeva A."/>
            <person name="Derks M.F."/>
            <person name="Anvar Y."/>
            <person name="Smit S."/>
            <person name="Van Straalen N."/>
            <person name="Roelofs D."/>
        </authorList>
    </citation>
    <scope>NUCLEOTIDE SEQUENCE [LARGE SCALE GENOMIC DNA]</scope>
    <source>
        <strain evidence="2 3">VU population</strain>
        <tissue evidence="2">Whole body</tissue>
    </source>
</reference>
<name>A0A226E9J6_FOLCA</name>
<evidence type="ECO:0000256" key="1">
    <source>
        <dbReference type="SAM" id="SignalP"/>
    </source>
</evidence>
<protein>
    <submittedName>
        <fullName evidence="2">Layilin</fullName>
    </submittedName>
</protein>
<accession>A0A226E9J6</accession>
<dbReference type="InterPro" id="IPR015915">
    <property type="entry name" value="Kelch-typ_b-propeller"/>
</dbReference>
<evidence type="ECO:0000313" key="3">
    <source>
        <dbReference type="Proteomes" id="UP000198287"/>
    </source>
</evidence>
<dbReference type="CDD" id="cd00037">
    <property type="entry name" value="CLECT"/>
    <property type="match status" value="1"/>
</dbReference>
<feature type="chain" id="PRO_5012533601" evidence="1">
    <location>
        <begin position="22"/>
        <end position="262"/>
    </location>
</feature>
<dbReference type="SUPFAM" id="SSF117281">
    <property type="entry name" value="Kelch motif"/>
    <property type="match status" value="1"/>
</dbReference>
<gene>
    <name evidence="2" type="ORF">Fcan01_11547</name>
</gene>
<organism evidence="2 3">
    <name type="scientific">Folsomia candida</name>
    <name type="common">Springtail</name>
    <dbReference type="NCBI Taxonomy" id="158441"/>
    <lineage>
        <taxon>Eukaryota</taxon>
        <taxon>Metazoa</taxon>
        <taxon>Ecdysozoa</taxon>
        <taxon>Arthropoda</taxon>
        <taxon>Hexapoda</taxon>
        <taxon>Collembola</taxon>
        <taxon>Entomobryomorpha</taxon>
        <taxon>Isotomoidea</taxon>
        <taxon>Isotomidae</taxon>
        <taxon>Proisotominae</taxon>
        <taxon>Folsomia</taxon>
    </lineage>
</organism>
<sequence>MAANYSIIITVLAFLSITISAEMDISHKVILTAQQSGMDLVGQIGTKLFFITGLNATKVNWMDGNATCGRAGLKFATFKSEEEYRFLRDTLWNVVEPSRGDSDPWVGGSVKGLVTGDQVSCRESFEWEDGSEIASFNLMNHPRNWLCLFVKLSDDVVYTDFCISTQRDVDRFASGRYGTAAIYDGDDAIYIIGGTPYGGYDISKYSISSDELNLVAEIPLNRADGTVSIDTQGNIYHHGGLQGQYARNEEPHTPYGTEGTRG</sequence>
<dbReference type="SUPFAM" id="SSF56436">
    <property type="entry name" value="C-type lectin-like"/>
    <property type="match status" value="1"/>
</dbReference>
<dbReference type="InterPro" id="IPR016187">
    <property type="entry name" value="CTDL_fold"/>
</dbReference>
<dbReference type="Gene3D" id="2.120.10.80">
    <property type="entry name" value="Kelch-type beta propeller"/>
    <property type="match status" value="1"/>
</dbReference>
<dbReference type="AlphaFoldDB" id="A0A226E9J6"/>
<dbReference type="InterPro" id="IPR016186">
    <property type="entry name" value="C-type_lectin-like/link_sf"/>
</dbReference>
<evidence type="ECO:0000313" key="2">
    <source>
        <dbReference type="EMBL" id="OXA53717.1"/>
    </source>
</evidence>
<dbReference type="Proteomes" id="UP000198287">
    <property type="component" value="Unassembled WGS sequence"/>
</dbReference>
<feature type="signal peptide" evidence="1">
    <location>
        <begin position="1"/>
        <end position="21"/>
    </location>
</feature>
<keyword evidence="3" id="KW-1185">Reference proteome</keyword>
<keyword evidence="1" id="KW-0732">Signal</keyword>
<proteinExistence type="predicted"/>
<comment type="caution">
    <text evidence="2">The sequence shown here is derived from an EMBL/GenBank/DDBJ whole genome shotgun (WGS) entry which is preliminary data.</text>
</comment>
<dbReference type="EMBL" id="LNIX01000005">
    <property type="protein sequence ID" value="OXA53717.1"/>
    <property type="molecule type" value="Genomic_DNA"/>
</dbReference>